<dbReference type="OMA" id="HHMASEA"/>
<dbReference type="GO" id="GO:0005634">
    <property type="term" value="C:nucleus"/>
    <property type="evidence" value="ECO:0007669"/>
    <property type="project" value="TreeGrafter"/>
</dbReference>
<dbReference type="InterPro" id="IPR050560">
    <property type="entry name" value="MYB_TF"/>
</dbReference>
<dbReference type="InterPro" id="IPR017930">
    <property type="entry name" value="Myb_dom"/>
</dbReference>
<feature type="domain" description="Myb-like" evidence="2">
    <location>
        <begin position="129"/>
        <end position="179"/>
    </location>
</feature>
<dbReference type="Pfam" id="PF00249">
    <property type="entry name" value="Myb_DNA-binding"/>
    <property type="match status" value="2"/>
</dbReference>
<evidence type="ECO:0000256" key="1">
    <source>
        <dbReference type="SAM" id="MobiDB-lite"/>
    </source>
</evidence>
<feature type="domain" description="HTH myb-type" evidence="3">
    <location>
        <begin position="129"/>
        <end position="183"/>
    </location>
</feature>
<dbReference type="EnsemblProtists" id="EOD11926">
    <property type="protein sequence ID" value="EOD11926"/>
    <property type="gene ID" value="EMIHUDRAFT_437539"/>
</dbReference>
<reference evidence="4" key="2">
    <citation type="submission" date="2024-10" db="UniProtKB">
        <authorList>
            <consortium name="EnsemblProtists"/>
        </authorList>
    </citation>
    <scope>IDENTIFICATION</scope>
</reference>
<dbReference type="GeneID" id="17277530"/>
<dbReference type="InterPro" id="IPR009057">
    <property type="entry name" value="Homeodomain-like_sf"/>
</dbReference>
<feature type="domain" description="HTH myb-type" evidence="3">
    <location>
        <begin position="40"/>
        <end position="92"/>
    </location>
</feature>
<dbReference type="KEGG" id="ehx:EMIHUDRAFT_437539"/>
<dbReference type="AlphaFoldDB" id="A0A0D3K923"/>
<feature type="compositionally biased region" description="Polar residues" evidence="1">
    <location>
        <begin position="1"/>
        <end position="14"/>
    </location>
</feature>
<name>A0A0D3K923_EMIH1</name>
<dbReference type="HOGENOM" id="CLU_869977_0_0_1"/>
<dbReference type="GO" id="GO:0000978">
    <property type="term" value="F:RNA polymerase II cis-regulatory region sequence-specific DNA binding"/>
    <property type="evidence" value="ECO:0007669"/>
    <property type="project" value="TreeGrafter"/>
</dbReference>
<keyword evidence="5" id="KW-1185">Reference proteome</keyword>
<protein>
    <submittedName>
        <fullName evidence="4">Uncharacterized protein</fullName>
    </submittedName>
</protein>
<dbReference type="RefSeq" id="XP_005764355.1">
    <property type="nucleotide sequence ID" value="XM_005764298.1"/>
</dbReference>
<dbReference type="PANTHER" id="PTHR45614">
    <property type="entry name" value="MYB PROTEIN-RELATED"/>
    <property type="match status" value="1"/>
</dbReference>
<dbReference type="PROSITE" id="PS50090">
    <property type="entry name" value="MYB_LIKE"/>
    <property type="match status" value="2"/>
</dbReference>
<dbReference type="GO" id="GO:0000981">
    <property type="term" value="F:DNA-binding transcription factor activity, RNA polymerase II-specific"/>
    <property type="evidence" value="ECO:0007669"/>
    <property type="project" value="TreeGrafter"/>
</dbReference>
<dbReference type="KEGG" id="ehx:EMIHUDRAFT_434288"/>
<dbReference type="EnsemblProtists" id="EOD32258">
    <property type="protein sequence ID" value="EOD32258"/>
    <property type="gene ID" value="EMIHUDRAFT_434288"/>
</dbReference>
<organism evidence="4 5">
    <name type="scientific">Emiliania huxleyi (strain CCMP1516)</name>
    <dbReference type="NCBI Taxonomy" id="280463"/>
    <lineage>
        <taxon>Eukaryota</taxon>
        <taxon>Haptista</taxon>
        <taxon>Haptophyta</taxon>
        <taxon>Prymnesiophyceae</taxon>
        <taxon>Isochrysidales</taxon>
        <taxon>Noelaerhabdaceae</taxon>
        <taxon>Emiliania</taxon>
    </lineage>
</organism>
<reference evidence="5" key="1">
    <citation type="journal article" date="2013" name="Nature">
        <title>Pan genome of the phytoplankton Emiliania underpins its global distribution.</title>
        <authorList>
            <person name="Read B.A."/>
            <person name="Kegel J."/>
            <person name="Klute M.J."/>
            <person name="Kuo A."/>
            <person name="Lefebvre S.C."/>
            <person name="Maumus F."/>
            <person name="Mayer C."/>
            <person name="Miller J."/>
            <person name="Monier A."/>
            <person name="Salamov A."/>
            <person name="Young J."/>
            <person name="Aguilar M."/>
            <person name="Claverie J.M."/>
            <person name="Frickenhaus S."/>
            <person name="Gonzalez K."/>
            <person name="Herman E.K."/>
            <person name="Lin Y.C."/>
            <person name="Napier J."/>
            <person name="Ogata H."/>
            <person name="Sarno A.F."/>
            <person name="Shmutz J."/>
            <person name="Schroeder D."/>
            <person name="de Vargas C."/>
            <person name="Verret F."/>
            <person name="von Dassow P."/>
            <person name="Valentin K."/>
            <person name="Van de Peer Y."/>
            <person name="Wheeler G."/>
            <person name="Dacks J.B."/>
            <person name="Delwiche C.F."/>
            <person name="Dyhrman S.T."/>
            <person name="Glockner G."/>
            <person name="John U."/>
            <person name="Richards T."/>
            <person name="Worden A.Z."/>
            <person name="Zhang X."/>
            <person name="Grigoriev I.V."/>
            <person name="Allen A.E."/>
            <person name="Bidle K."/>
            <person name="Borodovsky M."/>
            <person name="Bowler C."/>
            <person name="Brownlee C."/>
            <person name="Cock J.M."/>
            <person name="Elias M."/>
            <person name="Gladyshev V.N."/>
            <person name="Groth M."/>
            <person name="Guda C."/>
            <person name="Hadaegh A."/>
            <person name="Iglesias-Rodriguez M.D."/>
            <person name="Jenkins J."/>
            <person name="Jones B.M."/>
            <person name="Lawson T."/>
            <person name="Leese F."/>
            <person name="Lindquist E."/>
            <person name="Lobanov A."/>
            <person name="Lomsadze A."/>
            <person name="Malik S.B."/>
            <person name="Marsh M.E."/>
            <person name="Mackinder L."/>
            <person name="Mock T."/>
            <person name="Mueller-Roeber B."/>
            <person name="Pagarete A."/>
            <person name="Parker M."/>
            <person name="Probert I."/>
            <person name="Quesneville H."/>
            <person name="Raines C."/>
            <person name="Rensing S.A."/>
            <person name="Riano-Pachon D.M."/>
            <person name="Richier S."/>
            <person name="Rokitta S."/>
            <person name="Shiraiwa Y."/>
            <person name="Soanes D.M."/>
            <person name="van der Giezen M."/>
            <person name="Wahlund T.M."/>
            <person name="Williams B."/>
            <person name="Wilson W."/>
            <person name="Wolfe G."/>
            <person name="Wurch L.L."/>
        </authorList>
    </citation>
    <scope>NUCLEOTIDE SEQUENCE</scope>
</reference>
<proteinExistence type="predicted"/>
<dbReference type="PROSITE" id="PS51294">
    <property type="entry name" value="HTH_MYB"/>
    <property type="match status" value="2"/>
</dbReference>
<evidence type="ECO:0000259" key="2">
    <source>
        <dbReference type="PROSITE" id="PS50090"/>
    </source>
</evidence>
<evidence type="ECO:0000313" key="5">
    <source>
        <dbReference type="Proteomes" id="UP000013827"/>
    </source>
</evidence>
<feature type="region of interest" description="Disordered" evidence="1">
    <location>
        <begin position="1"/>
        <end position="37"/>
    </location>
</feature>
<dbReference type="RefSeq" id="XP_005784687.1">
    <property type="nucleotide sequence ID" value="XM_005784630.1"/>
</dbReference>
<dbReference type="InterPro" id="IPR001005">
    <property type="entry name" value="SANT/Myb"/>
</dbReference>
<sequence length="320" mass="34459">MLTLQDGQGSNTLTADVPCASPSTETALSDDNDAPENPYKRRKVEWANNEDLFILSAVRTLGTQWPKIASQLHNRTPDAVRNRWHRLQKAHAFDAPDSCQQRTDAADALLCAAGAPAPGGKIKGDCIRGSDHGRTMWSSREDEIIESGVKQFGCKWRQIAKLLEGRSDSSIRNRWMRILKEREAAAFKPPAQPHREPPAPLFKIAASVPNGQLVQLPVGQPPVGVPVVQVPVGQAPIGQAPVGQATNVHPGGWIPMPPQQSFVGNPSAVYLPNAVTMAGPMWFRPPPAKTPPPAKLMRQSSASDANVLAGVRAAPEAESC</sequence>
<dbReference type="CDD" id="cd00167">
    <property type="entry name" value="SANT"/>
    <property type="match status" value="2"/>
</dbReference>
<feature type="domain" description="Myb-like" evidence="2">
    <location>
        <begin position="38"/>
        <end position="88"/>
    </location>
</feature>
<dbReference type="Gene3D" id="1.10.10.60">
    <property type="entry name" value="Homeodomain-like"/>
    <property type="match status" value="2"/>
</dbReference>
<dbReference type="GeneID" id="17257993"/>
<dbReference type="SMART" id="SM00717">
    <property type="entry name" value="SANT"/>
    <property type="match status" value="2"/>
</dbReference>
<dbReference type="Proteomes" id="UP000013827">
    <property type="component" value="Unassembled WGS sequence"/>
</dbReference>
<dbReference type="eggNOG" id="KOG0048">
    <property type="taxonomic scope" value="Eukaryota"/>
</dbReference>
<dbReference type="SUPFAM" id="SSF46689">
    <property type="entry name" value="Homeodomain-like"/>
    <property type="match status" value="2"/>
</dbReference>
<evidence type="ECO:0000313" key="4">
    <source>
        <dbReference type="EnsemblProtists" id="EOD32258"/>
    </source>
</evidence>
<dbReference type="PaxDb" id="2903-EOD11926"/>
<evidence type="ECO:0000259" key="3">
    <source>
        <dbReference type="PROSITE" id="PS51294"/>
    </source>
</evidence>
<accession>A0A0D3K923</accession>